<dbReference type="Gene3D" id="6.20.270.20">
    <property type="entry name" value="LapD/MoxY periplasmic domain"/>
    <property type="match status" value="1"/>
</dbReference>
<dbReference type="EMBL" id="PZKC01000017">
    <property type="protein sequence ID" value="PTD95164.1"/>
    <property type="molecule type" value="Genomic_DNA"/>
</dbReference>
<feature type="coiled-coil region" evidence="1">
    <location>
        <begin position="213"/>
        <end position="240"/>
    </location>
</feature>
<dbReference type="Gene3D" id="3.20.20.450">
    <property type="entry name" value="EAL domain"/>
    <property type="match status" value="1"/>
</dbReference>
<dbReference type="InterPro" id="IPR032244">
    <property type="entry name" value="LapD_MoxY_N"/>
</dbReference>
<dbReference type="Pfam" id="PF16448">
    <property type="entry name" value="LapD_MoxY_N"/>
    <property type="match status" value="1"/>
</dbReference>
<dbReference type="OrthoDB" id="5894408at2"/>
<dbReference type="GO" id="GO:0007165">
    <property type="term" value="P:signal transduction"/>
    <property type="evidence" value="ECO:0007669"/>
    <property type="project" value="InterPro"/>
</dbReference>
<organism evidence="6 7">
    <name type="scientific">Pseudothauera lacus</name>
    <dbReference type="NCBI Taxonomy" id="2136175"/>
    <lineage>
        <taxon>Bacteria</taxon>
        <taxon>Pseudomonadati</taxon>
        <taxon>Pseudomonadota</taxon>
        <taxon>Betaproteobacteria</taxon>
        <taxon>Rhodocyclales</taxon>
        <taxon>Zoogloeaceae</taxon>
        <taxon>Pseudothauera</taxon>
    </lineage>
</organism>
<dbReference type="GO" id="GO:0071111">
    <property type="term" value="F:cyclic-guanylate-specific phosphodiesterase activity"/>
    <property type="evidence" value="ECO:0007669"/>
    <property type="project" value="InterPro"/>
</dbReference>
<dbReference type="Gene3D" id="3.30.70.270">
    <property type="match status" value="1"/>
</dbReference>
<dbReference type="RefSeq" id="WP_107494695.1">
    <property type="nucleotide sequence ID" value="NZ_PZKC01000017.1"/>
</dbReference>
<dbReference type="Pfam" id="PF00563">
    <property type="entry name" value="EAL"/>
    <property type="match status" value="1"/>
</dbReference>
<dbReference type="CDD" id="cd01948">
    <property type="entry name" value="EAL"/>
    <property type="match status" value="1"/>
</dbReference>
<feature type="transmembrane region" description="Helical" evidence="2">
    <location>
        <begin position="7"/>
        <end position="30"/>
    </location>
</feature>
<evidence type="ECO:0000313" key="7">
    <source>
        <dbReference type="Proteomes" id="UP000241193"/>
    </source>
</evidence>
<dbReference type="Proteomes" id="UP000241193">
    <property type="component" value="Unassembled WGS sequence"/>
</dbReference>
<dbReference type="PANTHER" id="PTHR33121:SF23">
    <property type="entry name" value="CYCLIC DI-GMP PHOSPHODIESTERASE PDEB"/>
    <property type="match status" value="1"/>
</dbReference>
<name>A0A2T4IBK2_9RHOO</name>
<evidence type="ECO:0000256" key="2">
    <source>
        <dbReference type="SAM" id="Phobius"/>
    </source>
</evidence>
<evidence type="ECO:0000313" key="6">
    <source>
        <dbReference type="EMBL" id="PTD95164.1"/>
    </source>
</evidence>
<evidence type="ECO:0000259" key="5">
    <source>
        <dbReference type="PROSITE" id="PS50887"/>
    </source>
</evidence>
<keyword evidence="2" id="KW-1133">Transmembrane helix</keyword>
<feature type="domain" description="GGDEF" evidence="5">
    <location>
        <begin position="263"/>
        <end position="394"/>
    </location>
</feature>
<dbReference type="SUPFAM" id="SSF141868">
    <property type="entry name" value="EAL domain-like"/>
    <property type="match status" value="1"/>
</dbReference>
<dbReference type="AlphaFoldDB" id="A0A2T4IBK2"/>
<dbReference type="InterPro" id="IPR029787">
    <property type="entry name" value="Nucleotide_cyclase"/>
</dbReference>
<dbReference type="SUPFAM" id="SSF55073">
    <property type="entry name" value="Nucleotide cyclase"/>
    <property type="match status" value="1"/>
</dbReference>
<dbReference type="PROSITE" id="PS50883">
    <property type="entry name" value="EAL"/>
    <property type="match status" value="1"/>
</dbReference>
<dbReference type="GO" id="GO:0016020">
    <property type="term" value="C:membrane"/>
    <property type="evidence" value="ECO:0007669"/>
    <property type="project" value="InterPro"/>
</dbReference>
<dbReference type="InterPro" id="IPR042461">
    <property type="entry name" value="LapD_MoxY_peri_C"/>
</dbReference>
<proteinExistence type="predicted"/>
<protein>
    <submittedName>
        <fullName evidence="6">GGDEF domain-containing protein</fullName>
    </submittedName>
</protein>
<dbReference type="InterPro" id="IPR035919">
    <property type="entry name" value="EAL_sf"/>
</dbReference>
<dbReference type="InterPro" id="IPR043128">
    <property type="entry name" value="Rev_trsase/Diguanyl_cyclase"/>
</dbReference>
<dbReference type="InterPro" id="IPR050706">
    <property type="entry name" value="Cyclic-di-GMP_PDE-like"/>
</dbReference>
<accession>A0A2T4IBK2</accession>
<reference evidence="6 7" key="2">
    <citation type="submission" date="2018-04" db="EMBL/GenBank/DDBJ databases">
        <title>Thauera lacus sp. nov., isolated from an saline lake in Inner Mongolia, China.</title>
        <authorList>
            <person name="Liang Q.-Y."/>
        </authorList>
    </citation>
    <scope>NUCLEOTIDE SEQUENCE [LARGE SCALE GENOMIC DNA]</scope>
    <source>
        <strain evidence="6 7">D20</strain>
    </source>
</reference>
<evidence type="ECO:0000256" key="1">
    <source>
        <dbReference type="SAM" id="Coils"/>
    </source>
</evidence>
<feature type="domain" description="HAMP" evidence="4">
    <location>
        <begin position="170"/>
        <end position="221"/>
    </location>
</feature>
<dbReference type="SMART" id="SM00052">
    <property type="entry name" value="EAL"/>
    <property type="match status" value="1"/>
</dbReference>
<comment type="caution">
    <text evidence="6">The sequence shown here is derived from an EMBL/GenBank/DDBJ whole genome shotgun (WGS) entry which is preliminary data.</text>
</comment>
<keyword evidence="1" id="KW-0175">Coiled coil</keyword>
<dbReference type="InterPro" id="IPR001633">
    <property type="entry name" value="EAL_dom"/>
</dbReference>
<dbReference type="PROSITE" id="PS50885">
    <property type="entry name" value="HAMP"/>
    <property type="match status" value="1"/>
</dbReference>
<keyword evidence="2" id="KW-0472">Membrane</keyword>
<dbReference type="PROSITE" id="PS50887">
    <property type="entry name" value="GGDEF"/>
    <property type="match status" value="1"/>
</dbReference>
<gene>
    <name evidence="6" type="ORF">C8261_15795</name>
</gene>
<dbReference type="InterPro" id="IPR000160">
    <property type="entry name" value="GGDEF_dom"/>
</dbReference>
<dbReference type="Pfam" id="PF00990">
    <property type="entry name" value="GGDEF"/>
    <property type="match status" value="1"/>
</dbReference>
<dbReference type="SMART" id="SM00304">
    <property type="entry name" value="HAMP"/>
    <property type="match status" value="1"/>
</dbReference>
<dbReference type="InterPro" id="IPR003660">
    <property type="entry name" value="HAMP_dom"/>
</dbReference>
<dbReference type="PANTHER" id="PTHR33121">
    <property type="entry name" value="CYCLIC DI-GMP PHOSPHODIESTERASE PDEF"/>
    <property type="match status" value="1"/>
</dbReference>
<keyword evidence="2" id="KW-0812">Transmembrane</keyword>
<sequence>MSLIKQLWIAIALVMSLAFGGSLLVSTLGARHYLAQQLYVKNVDNATSLALSLSQMSKDPVTVELLIAAQFDAGHYRMIRLTDPAGAVIVERANGGGALGAPEWFAALVPVSAAAGVAQVQDGWNQYGTLTLESHSRYAYESLWRATLQLLGWFLGAAVLTGVLGTVLLRHITRPLGRVVAQAEAIGGRRFVTTDEPSTTEFRSVVRAMNTLSARVRGMLAEESQRLEQLRRQSQHDELTGLLGRRQFLNQLDAALSRDDAAATGTLVIVRVGELAALNLALGRPRTDALLCELAALLQAHIDAQPDWEGARLNGSDFALLACGSSATAAVVAPLRAALDALAERWHDCALLRLPMGATRYRNGEARAQVLARADGALAGAEQAGDRAVQINDDAAPAHADLAEWRSSLEEALRDDGVSLALYPALNAAGALLHHEAPMRLRLDGGWQNAGYFMPWAARLGLTSRLDAAVVRAALARIASTGEALGINLSVDSLRDAAFRSELFATLQGQPAAARQLWIELPEHGVLRNLAEFRALCVALRPLGCRLGIEHVGRGFSRIGDLHELGLDYLKLDASMVRDIDQDGGNQNFVRGLCVVAHAIGLTVIAEGVCNAAERRTLAELGLDGFTGPGIRVAE</sequence>
<evidence type="ECO:0000259" key="4">
    <source>
        <dbReference type="PROSITE" id="PS50885"/>
    </source>
</evidence>
<feature type="domain" description="EAL" evidence="3">
    <location>
        <begin position="402"/>
        <end position="635"/>
    </location>
</feature>
<reference evidence="6 7" key="1">
    <citation type="submission" date="2018-03" db="EMBL/GenBank/DDBJ databases">
        <authorList>
            <person name="Keele B.F."/>
        </authorList>
    </citation>
    <scope>NUCLEOTIDE SEQUENCE [LARGE SCALE GENOMIC DNA]</scope>
    <source>
        <strain evidence="6 7">D20</strain>
    </source>
</reference>
<dbReference type="Gene3D" id="3.30.110.200">
    <property type="match status" value="1"/>
</dbReference>
<evidence type="ECO:0000259" key="3">
    <source>
        <dbReference type="PROSITE" id="PS50883"/>
    </source>
</evidence>
<keyword evidence="7" id="KW-1185">Reference proteome</keyword>
<dbReference type="SMART" id="SM00267">
    <property type="entry name" value="GGDEF"/>
    <property type="match status" value="1"/>
</dbReference>